<gene>
    <name evidence="2" type="ORF">I79_010793</name>
</gene>
<reference evidence="3" key="1">
    <citation type="journal article" date="2011" name="Nat. Biotechnol.">
        <title>The genomic sequence of the Chinese hamster ovary (CHO)-K1 cell line.</title>
        <authorList>
            <person name="Xu X."/>
            <person name="Nagarajan H."/>
            <person name="Lewis N.E."/>
            <person name="Pan S."/>
            <person name="Cai Z."/>
            <person name="Liu X."/>
            <person name="Chen W."/>
            <person name="Xie M."/>
            <person name="Wang W."/>
            <person name="Hammond S."/>
            <person name="Andersen M.R."/>
            <person name="Neff N."/>
            <person name="Passarelli B."/>
            <person name="Koh W."/>
            <person name="Fan H.C."/>
            <person name="Wang J."/>
            <person name="Gui Y."/>
            <person name="Lee K.H."/>
            <person name="Betenbaugh M.J."/>
            <person name="Quake S.R."/>
            <person name="Famili I."/>
            <person name="Palsson B.O."/>
            <person name="Wang J."/>
        </authorList>
    </citation>
    <scope>NUCLEOTIDE SEQUENCE [LARGE SCALE GENOMIC DNA]</scope>
    <source>
        <strain evidence="3">CHO K1 cell line</strain>
    </source>
</reference>
<protein>
    <submittedName>
        <fullName evidence="2">Uncharacterized protein</fullName>
    </submittedName>
</protein>
<accession>G3HJF0</accession>
<sequence>MDWILRWVICRPQMLGSPSPSDPSHFLSKVFSRHTYYRDKTREENARVTTEQGLLERSTGKEALE</sequence>
<organism evidence="2 3">
    <name type="scientific">Cricetulus griseus</name>
    <name type="common">Chinese hamster</name>
    <name type="synonym">Cricetulus barabensis griseus</name>
    <dbReference type="NCBI Taxonomy" id="10029"/>
    <lineage>
        <taxon>Eukaryota</taxon>
        <taxon>Metazoa</taxon>
        <taxon>Chordata</taxon>
        <taxon>Craniata</taxon>
        <taxon>Vertebrata</taxon>
        <taxon>Euteleostomi</taxon>
        <taxon>Mammalia</taxon>
        <taxon>Eutheria</taxon>
        <taxon>Euarchontoglires</taxon>
        <taxon>Glires</taxon>
        <taxon>Rodentia</taxon>
        <taxon>Myomorpha</taxon>
        <taxon>Muroidea</taxon>
        <taxon>Cricetidae</taxon>
        <taxon>Cricetinae</taxon>
        <taxon>Cricetulus</taxon>
    </lineage>
</organism>
<dbReference type="InParanoid" id="G3HJF0"/>
<dbReference type="AlphaFoldDB" id="G3HJF0"/>
<evidence type="ECO:0000313" key="3">
    <source>
        <dbReference type="Proteomes" id="UP000001075"/>
    </source>
</evidence>
<dbReference type="EMBL" id="JH000428">
    <property type="protein sequence ID" value="EGW00025.1"/>
    <property type="molecule type" value="Genomic_DNA"/>
</dbReference>
<name>G3HJF0_CRIGR</name>
<feature type="region of interest" description="Disordered" evidence="1">
    <location>
        <begin position="42"/>
        <end position="65"/>
    </location>
</feature>
<evidence type="ECO:0000256" key="1">
    <source>
        <dbReference type="SAM" id="MobiDB-lite"/>
    </source>
</evidence>
<dbReference type="Proteomes" id="UP000001075">
    <property type="component" value="Unassembled WGS sequence"/>
</dbReference>
<evidence type="ECO:0000313" key="2">
    <source>
        <dbReference type="EMBL" id="EGW00025.1"/>
    </source>
</evidence>
<proteinExistence type="predicted"/>